<evidence type="ECO:0000313" key="1">
    <source>
        <dbReference type="EMBL" id="KAI8537177.1"/>
    </source>
</evidence>
<dbReference type="Proteomes" id="UP001062846">
    <property type="component" value="Chromosome 9"/>
</dbReference>
<protein>
    <submittedName>
        <fullName evidence="1">Uncharacterized protein</fullName>
    </submittedName>
</protein>
<name>A0ACC0M9J6_RHOML</name>
<sequence length="788" mass="88651">MRLAYALSFLSLSILATIAVLYLHRRSPFSPISVAVRHSLLPFLTTHGPDHCNFRNRIPELKKYKRMACYFMDNSSIDPGPIDGSVLVLQKQHRSRAIWEGYGDPKVENVTLICRRNDNNFRQLGRPSPRIVELTYQVGFGGILEMPFITLDRAFITALIERWRPETHTFHLRSGESTVTLQDVEIITGLAVDGRPVTGDTRFDQDKKKELCERLLGLNPPGEVMSGFKVSLKWLRENFDGKIEEEDDEVTVLRKARDYILQLIGGIVLPDQSSSHVHLCFLSLLDDLQLAGTYSWGSACLGTLYHYLDFGSTIGSKDLGGMFVLLQVWGWERFPFLAPARNGKRVIRHASPLSGRTSQNECCVSLEGDKPSPPPSKSLGEFHAMDLRNGPKDWRKPIRLWNNRANNIINITDPDILVYPDDDPYLYWYERITLRFVSKMGAATNTAMQLFERLSMLDLSAEAVQAMAQKGVQCLKFQEKLFRKIAPEHKIRDPQVEEEFDEDYDQMNPHLQAREGVHQQNEPPPQHQPQGRPEGTHVEYQFEEPIATSTSGGPVHHLELSTPFSSAILNMDGVSMSPLLNYSPAAGAGGSQSQTPSEFDWANMQISTVGGGETISECRLLLKRKRMIESQDGDSLGQVTQLTDTIIQSEETPEDEGGEEEEEEEVDMEGGGHVTPNRPRRTTRVSRPPRCGTGGHIQKKHGDTNHEKVVDATRGRGGGRGRGRGKGRVRARDLTRMPLNHAEMMNAGTRICKFGAAYFGNRSNKCWQQTYPSNVRKMKLLCLGLKLM</sequence>
<evidence type="ECO:0000313" key="2">
    <source>
        <dbReference type="Proteomes" id="UP001062846"/>
    </source>
</evidence>
<gene>
    <name evidence="1" type="ORF">RHMOL_Rhmol09G0004700</name>
</gene>
<comment type="caution">
    <text evidence="1">The sequence shown here is derived from an EMBL/GenBank/DDBJ whole genome shotgun (WGS) entry which is preliminary data.</text>
</comment>
<accession>A0ACC0M9J6</accession>
<dbReference type="EMBL" id="CM046396">
    <property type="protein sequence ID" value="KAI8537177.1"/>
    <property type="molecule type" value="Genomic_DNA"/>
</dbReference>
<keyword evidence="2" id="KW-1185">Reference proteome</keyword>
<organism evidence="1 2">
    <name type="scientific">Rhododendron molle</name>
    <name type="common">Chinese azalea</name>
    <name type="synonym">Azalea mollis</name>
    <dbReference type="NCBI Taxonomy" id="49168"/>
    <lineage>
        <taxon>Eukaryota</taxon>
        <taxon>Viridiplantae</taxon>
        <taxon>Streptophyta</taxon>
        <taxon>Embryophyta</taxon>
        <taxon>Tracheophyta</taxon>
        <taxon>Spermatophyta</taxon>
        <taxon>Magnoliopsida</taxon>
        <taxon>eudicotyledons</taxon>
        <taxon>Gunneridae</taxon>
        <taxon>Pentapetalae</taxon>
        <taxon>asterids</taxon>
        <taxon>Ericales</taxon>
        <taxon>Ericaceae</taxon>
        <taxon>Ericoideae</taxon>
        <taxon>Rhodoreae</taxon>
        <taxon>Rhododendron</taxon>
    </lineage>
</organism>
<proteinExistence type="predicted"/>
<reference evidence="1" key="1">
    <citation type="submission" date="2022-02" db="EMBL/GenBank/DDBJ databases">
        <title>Plant Genome Project.</title>
        <authorList>
            <person name="Zhang R.-G."/>
        </authorList>
    </citation>
    <scope>NUCLEOTIDE SEQUENCE</scope>
    <source>
        <strain evidence="1">AT1</strain>
    </source>
</reference>